<evidence type="ECO:0000313" key="3">
    <source>
        <dbReference type="Proteomes" id="UP000199340"/>
    </source>
</evidence>
<dbReference type="Proteomes" id="UP000199340">
    <property type="component" value="Unassembled WGS sequence"/>
</dbReference>
<dbReference type="EMBL" id="FNEB01000009">
    <property type="protein sequence ID" value="SDJ14659.1"/>
    <property type="molecule type" value="Genomic_DNA"/>
</dbReference>
<keyword evidence="1" id="KW-0812">Transmembrane</keyword>
<protein>
    <submittedName>
        <fullName evidence="2">Uncharacterized protein</fullName>
    </submittedName>
</protein>
<proteinExistence type="predicted"/>
<reference evidence="2 3" key="1">
    <citation type="submission" date="2016-10" db="EMBL/GenBank/DDBJ databases">
        <authorList>
            <person name="de Groot N.N."/>
        </authorList>
    </citation>
    <scope>NUCLEOTIDE SEQUENCE [LARGE SCALE GENOMIC DNA]</scope>
    <source>
        <strain evidence="2 3">DSM 28010</strain>
    </source>
</reference>
<accession>A0A1G8RCK9</accession>
<gene>
    <name evidence="2" type="ORF">SAMN05421850_10961</name>
</gene>
<keyword evidence="1" id="KW-1133">Transmembrane helix</keyword>
<dbReference type="STRING" id="490829.SAMN05421850_10961"/>
<keyword evidence="3" id="KW-1185">Reference proteome</keyword>
<dbReference type="RefSeq" id="WP_090029632.1">
    <property type="nucleotide sequence ID" value="NZ_FNEB01000009.1"/>
</dbReference>
<sequence length="67" mass="7366">MILVQALSRGIIAFFVIMSLGIAGMMVRDGVNFGSIDEITAYLPDQDIEGAVDSFKGMLQRRLNDLM</sequence>
<evidence type="ECO:0000313" key="2">
    <source>
        <dbReference type="EMBL" id="SDJ14659.1"/>
    </source>
</evidence>
<feature type="transmembrane region" description="Helical" evidence="1">
    <location>
        <begin position="6"/>
        <end position="27"/>
    </location>
</feature>
<dbReference type="AlphaFoldDB" id="A0A1G8RCK9"/>
<name>A0A1G8RCK9_9RHOB</name>
<dbReference type="OrthoDB" id="7873180at2"/>
<organism evidence="2 3">
    <name type="scientific">Lutimaribacter saemankumensis</name>
    <dbReference type="NCBI Taxonomy" id="490829"/>
    <lineage>
        <taxon>Bacteria</taxon>
        <taxon>Pseudomonadati</taxon>
        <taxon>Pseudomonadota</taxon>
        <taxon>Alphaproteobacteria</taxon>
        <taxon>Rhodobacterales</taxon>
        <taxon>Roseobacteraceae</taxon>
        <taxon>Lutimaribacter</taxon>
    </lineage>
</organism>
<evidence type="ECO:0000256" key="1">
    <source>
        <dbReference type="SAM" id="Phobius"/>
    </source>
</evidence>
<keyword evidence="1" id="KW-0472">Membrane</keyword>